<feature type="compositionally biased region" description="Low complexity" evidence="2">
    <location>
        <begin position="374"/>
        <end position="397"/>
    </location>
</feature>
<gene>
    <name evidence="3" type="ORF">PACTADRAFT_34446</name>
</gene>
<feature type="compositionally biased region" description="Polar residues" evidence="2">
    <location>
        <begin position="294"/>
        <end position="303"/>
    </location>
</feature>
<name>A0A1E4TSH3_PACTA</name>
<feature type="compositionally biased region" description="Low complexity" evidence="2">
    <location>
        <begin position="208"/>
        <end position="219"/>
    </location>
</feature>
<dbReference type="Proteomes" id="UP000094236">
    <property type="component" value="Unassembled WGS sequence"/>
</dbReference>
<dbReference type="GO" id="GO:0005680">
    <property type="term" value="C:anaphase-promoting complex"/>
    <property type="evidence" value="ECO:0007669"/>
    <property type="project" value="InterPro"/>
</dbReference>
<accession>A0A1E4TSH3</accession>
<evidence type="ECO:0000313" key="4">
    <source>
        <dbReference type="Proteomes" id="UP000094236"/>
    </source>
</evidence>
<feature type="region of interest" description="Disordered" evidence="2">
    <location>
        <begin position="284"/>
        <end position="346"/>
    </location>
</feature>
<feature type="compositionally biased region" description="Acidic residues" evidence="2">
    <location>
        <begin position="435"/>
        <end position="446"/>
    </location>
</feature>
<organism evidence="3 4">
    <name type="scientific">Pachysolen tannophilus NRRL Y-2460</name>
    <dbReference type="NCBI Taxonomy" id="669874"/>
    <lineage>
        <taxon>Eukaryota</taxon>
        <taxon>Fungi</taxon>
        <taxon>Dikarya</taxon>
        <taxon>Ascomycota</taxon>
        <taxon>Saccharomycotina</taxon>
        <taxon>Pichiomycetes</taxon>
        <taxon>Pachysolenaceae</taxon>
        <taxon>Pachysolen</taxon>
    </lineage>
</organism>
<evidence type="ECO:0000256" key="2">
    <source>
        <dbReference type="SAM" id="MobiDB-lite"/>
    </source>
</evidence>
<dbReference type="OrthoDB" id="3981100at2759"/>
<feature type="region of interest" description="Disordered" evidence="2">
    <location>
        <begin position="425"/>
        <end position="446"/>
    </location>
</feature>
<evidence type="ECO:0000256" key="1">
    <source>
        <dbReference type="SAM" id="Coils"/>
    </source>
</evidence>
<feature type="region of interest" description="Disordered" evidence="2">
    <location>
        <begin position="374"/>
        <end position="398"/>
    </location>
</feature>
<feature type="region of interest" description="Disordered" evidence="2">
    <location>
        <begin position="203"/>
        <end position="235"/>
    </location>
</feature>
<evidence type="ECO:0000313" key="3">
    <source>
        <dbReference type="EMBL" id="ODV94699.1"/>
    </source>
</evidence>
<dbReference type="InterPro" id="IPR008402">
    <property type="entry name" value="APC_su15/mnd2"/>
</dbReference>
<feature type="compositionally biased region" description="Acidic residues" evidence="2">
    <location>
        <begin position="304"/>
        <end position="328"/>
    </location>
</feature>
<dbReference type="EMBL" id="KV454015">
    <property type="protein sequence ID" value="ODV94699.1"/>
    <property type="molecule type" value="Genomic_DNA"/>
</dbReference>
<dbReference type="AlphaFoldDB" id="A0A1E4TSH3"/>
<dbReference type="Pfam" id="PF05841">
    <property type="entry name" value="Apc15p"/>
    <property type="match status" value="1"/>
</dbReference>
<feature type="coiled-coil region" evidence="1">
    <location>
        <begin position="133"/>
        <end position="164"/>
    </location>
</feature>
<keyword evidence="4" id="KW-1185">Reference proteome</keyword>
<feature type="compositionally biased region" description="Basic residues" evidence="2">
    <location>
        <begin position="284"/>
        <end position="293"/>
    </location>
</feature>
<proteinExistence type="predicted"/>
<protein>
    <submittedName>
        <fullName evidence="3">Uncharacterized protein</fullName>
    </submittedName>
</protein>
<sequence length="446" mass="50147">MYLPNLAPKDVNHLWLNSDDNGGFLQEESNHGNRHYHNHRATSINEFQQQSAFFAPPLSSYSAEFPGAVDISKVESRSNGGKFGGNGNNSNNLSSLIYSKKIDISLLYKVFANANYLDDLSSLGYDYLRPIGVDKTMQQLSEEQEELEEQRRLKEIEARDTNSNLVLINEEDISDNSSGLSMDRGDIDLASGGTENILNEHQRNRHSNNNNNNNNNNVNDIATASTDSGRFDSDPEMHLRDVQQQEREDLAEAFGDSFDDEDDDEYHQGNDQYEFHGHRLQNNRHEHQHHGKHNTNINNISNAQDEDDEEDDDEDDDDRDFMDEEEYQDDHSIDSEIILNPGQQNTIGLLRRSKTTRTNNSGLTTATAASTTMAANTISTSPTTVSSGSSLPSLPSTNHNDLRYYKNFSSPIVISGGSHLRNEVRFSSSPSNNENESDFDMVIDDD</sequence>
<reference evidence="4" key="1">
    <citation type="submission" date="2016-05" db="EMBL/GenBank/DDBJ databases">
        <title>Comparative genomics of biotechnologically important yeasts.</title>
        <authorList>
            <consortium name="DOE Joint Genome Institute"/>
            <person name="Riley R."/>
            <person name="Haridas S."/>
            <person name="Wolfe K.H."/>
            <person name="Lopes M.R."/>
            <person name="Hittinger C.T."/>
            <person name="Goker M."/>
            <person name="Salamov A."/>
            <person name="Wisecaver J."/>
            <person name="Long T.M."/>
            <person name="Aerts A.L."/>
            <person name="Barry K."/>
            <person name="Choi C."/>
            <person name="Clum A."/>
            <person name="Coughlan A.Y."/>
            <person name="Deshpande S."/>
            <person name="Douglass A.P."/>
            <person name="Hanson S.J."/>
            <person name="Klenk H.-P."/>
            <person name="Labutti K."/>
            <person name="Lapidus A."/>
            <person name="Lindquist E."/>
            <person name="Lipzen A."/>
            <person name="Meier-Kolthoff J.P."/>
            <person name="Ohm R.A."/>
            <person name="Otillar R.P."/>
            <person name="Pangilinan J."/>
            <person name="Peng Y."/>
            <person name="Rokas A."/>
            <person name="Rosa C.A."/>
            <person name="Scheuner C."/>
            <person name="Sibirny A.A."/>
            <person name="Slot J.C."/>
            <person name="Stielow J.B."/>
            <person name="Sun H."/>
            <person name="Kurtzman C.P."/>
            <person name="Blackwell M."/>
            <person name="Grigoriev I.V."/>
            <person name="Jeffries T.W."/>
        </authorList>
    </citation>
    <scope>NUCLEOTIDE SEQUENCE [LARGE SCALE GENOMIC DNA]</scope>
    <source>
        <strain evidence="4">NRRL Y-2460</strain>
    </source>
</reference>
<keyword evidence="1" id="KW-0175">Coiled coil</keyword>
<dbReference type="GO" id="GO:0031145">
    <property type="term" value="P:anaphase-promoting complex-dependent catabolic process"/>
    <property type="evidence" value="ECO:0007669"/>
    <property type="project" value="InterPro"/>
</dbReference>